<comment type="similarity">
    <text evidence="1 2">Belongs to the phospholipid scramblase family.</text>
</comment>
<keyword evidence="2" id="KW-0106">Calcium</keyword>
<name>A0A2A2KQT3_9BILA</name>
<comment type="caution">
    <text evidence="3">The sequence shown here is derived from an EMBL/GenBank/DDBJ whole genome shotgun (WGS) entry which is preliminary data.</text>
</comment>
<dbReference type="GO" id="GO:0017128">
    <property type="term" value="F:phospholipid scramblase activity"/>
    <property type="evidence" value="ECO:0007669"/>
    <property type="project" value="InterPro"/>
</dbReference>
<dbReference type="Proteomes" id="UP000218231">
    <property type="component" value="Unassembled WGS sequence"/>
</dbReference>
<comment type="function">
    <text evidence="2">May mediate accelerated ATP-independent bidirectional transbilayer migration of phospholipids upon binding calcium ions that results in a loss of phospholipid asymmetry in the plasma membrane.</text>
</comment>
<dbReference type="OrthoDB" id="10041953at2759"/>
<organism evidence="3 4">
    <name type="scientific">Diploscapter pachys</name>
    <dbReference type="NCBI Taxonomy" id="2018661"/>
    <lineage>
        <taxon>Eukaryota</taxon>
        <taxon>Metazoa</taxon>
        <taxon>Ecdysozoa</taxon>
        <taxon>Nematoda</taxon>
        <taxon>Chromadorea</taxon>
        <taxon>Rhabditida</taxon>
        <taxon>Rhabditina</taxon>
        <taxon>Rhabditomorpha</taxon>
        <taxon>Rhabditoidea</taxon>
        <taxon>Rhabditidae</taxon>
        <taxon>Diploscapter</taxon>
    </lineage>
</organism>
<accession>A0A2A2KQT3</accession>
<dbReference type="GO" id="GO:0005886">
    <property type="term" value="C:plasma membrane"/>
    <property type="evidence" value="ECO:0007669"/>
    <property type="project" value="TreeGrafter"/>
</dbReference>
<dbReference type="Pfam" id="PF03803">
    <property type="entry name" value="Scramblase"/>
    <property type="match status" value="1"/>
</dbReference>
<dbReference type="PANTHER" id="PTHR23248:SF63">
    <property type="entry name" value="PHOSPHOLIPID SCRAMBLASE"/>
    <property type="match status" value="1"/>
</dbReference>
<keyword evidence="4" id="KW-1185">Reference proteome</keyword>
<dbReference type="InterPro" id="IPR005552">
    <property type="entry name" value="Scramblase"/>
</dbReference>
<dbReference type="EMBL" id="LIAE01007941">
    <property type="protein sequence ID" value="PAV76163.1"/>
    <property type="molecule type" value="Genomic_DNA"/>
</dbReference>
<dbReference type="AlphaFoldDB" id="A0A2A2KQT3"/>
<keyword evidence="2" id="KW-0564">Palmitate</keyword>
<protein>
    <recommendedName>
        <fullName evidence="2">Phospholipid scramblase</fullName>
    </recommendedName>
</protein>
<gene>
    <name evidence="3" type="ORF">WR25_06154</name>
</gene>
<keyword evidence="2" id="KW-0449">Lipoprotein</keyword>
<evidence type="ECO:0000313" key="4">
    <source>
        <dbReference type="Proteomes" id="UP000218231"/>
    </source>
</evidence>
<sequence length="197" mass="22117">MTYQPVAGQPSVVYSGQMPIIYYAAERSDCFALACFGSYRGFTMHEVITVTRPFKCCTCDSGLACSDCCRAECIVATAQGVIARVLERQSCCSPEYSVKMTEDNYKFKITGPCDCKFLSCGDKKFEIYTSDGNYIGAITKKWRGFCVEWLTDADLFKVTFPLDLKVTAKAALIGATFLIDFMHFEQPNQAQRRNQNY</sequence>
<comment type="cofactor">
    <cofactor evidence="2">
        <name>Ca(2+)</name>
        <dbReference type="ChEBI" id="CHEBI:29108"/>
    </cofactor>
</comment>
<reference evidence="3 4" key="1">
    <citation type="journal article" date="2017" name="Curr. Biol.">
        <title>Genome architecture and evolution of a unichromosomal asexual nematode.</title>
        <authorList>
            <person name="Fradin H."/>
            <person name="Zegar C."/>
            <person name="Gutwein M."/>
            <person name="Lucas J."/>
            <person name="Kovtun M."/>
            <person name="Corcoran D."/>
            <person name="Baugh L.R."/>
            <person name="Kiontke K."/>
            <person name="Gunsalus K."/>
            <person name="Fitch D.H."/>
            <person name="Piano F."/>
        </authorList>
    </citation>
    <scope>NUCLEOTIDE SEQUENCE [LARGE SCALE GENOMIC DNA]</scope>
    <source>
        <strain evidence="3">PF1309</strain>
    </source>
</reference>
<evidence type="ECO:0000256" key="2">
    <source>
        <dbReference type="RuleBase" id="RU363116"/>
    </source>
</evidence>
<evidence type="ECO:0000313" key="3">
    <source>
        <dbReference type="EMBL" id="PAV76163.1"/>
    </source>
</evidence>
<evidence type="ECO:0000256" key="1">
    <source>
        <dbReference type="ARBA" id="ARBA00005350"/>
    </source>
</evidence>
<proteinExistence type="inferred from homology"/>
<dbReference type="STRING" id="2018661.A0A2A2KQT3"/>
<dbReference type="PANTHER" id="PTHR23248">
    <property type="entry name" value="PHOSPHOLIPID SCRAMBLASE-RELATED"/>
    <property type="match status" value="1"/>
</dbReference>